<dbReference type="PANTHER" id="PTHR43046:SF15">
    <property type="entry name" value="MUTT_NUDIX FAMILY PROTEIN"/>
    <property type="match status" value="1"/>
</dbReference>
<reference evidence="4 5" key="1">
    <citation type="submission" date="2015-05" db="EMBL/GenBank/DDBJ databases">
        <title>Photobacterium galathea sp. nov.</title>
        <authorList>
            <person name="Machado H."/>
            <person name="Gram L."/>
        </authorList>
    </citation>
    <scope>NUCLEOTIDE SEQUENCE [LARGE SCALE GENOMIC DNA]</scope>
    <source>
        <strain evidence="4 5">DSM 22954</strain>
    </source>
</reference>
<dbReference type="PANTHER" id="PTHR43046">
    <property type="entry name" value="GDP-MANNOSE MANNOSYL HYDROLASE"/>
    <property type="match status" value="1"/>
</dbReference>
<gene>
    <name evidence="4" type="ORF">ABT57_07705</name>
</gene>
<dbReference type="Gene3D" id="3.90.79.10">
    <property type="entry name" value="Nucleoside Triphosphate Pyrophosphohydrolase"/>
    <property type="match status" value="1"/>
</dbReference>
<protein>
    <submittedName>
        <fullName evidence="4">DNA mismatch repair protein MutT</fullName>
    </submittedName>
</protein>
<organism evidence="4 5">
    <name type="scientific">Photobacterium ganghwense</name>
    <dbReference type="NCBI Taxonomy" id="320778"/>
    <lineage>
        <taxon>Bacteria</taxon>
        <taxon>Pseudomonadati</taxon>
        <taxon>Pseudomonadota</taxon>
        <taxon>Gammaproteobacteria</taxon>
        <taxon>Vibrionales</taxon>
        <taxon>Vibrionaceae</taxon>
        <taxon>Photobacterium</taxon>
    </lineage>
</organism>
<dbReference type="InterPro" id="IPR020084">
    <property type="entry name" value="NUDIX_hydrolase_CS"/>
</dbReference>
<evidence type="ECO:0000313" key="5">
    <source>
        <dbReference type="Proteomes" id="UP000035909"/>
    </source>
</evidence>
<comment type="caution">
    <text evidence="4">The sequence shown here is derived from an EMBL/GenBank/DDBJ whole genome shotgun (WGS) entry which is preliminary data.</text>
</comment>
<dbReference type="Proteomes" id="UP000035909">
    <property type="component" value="Unassembled WGS sequence"/>
</dbReference>
<name>A0A0J1HGD3_9GAMM</name>
<keyword evidence="2" id="KW-0378">Hydrolase</keyword>
<dbReference type="STRING" id="320778.ABT57_07705"/>
<dbReference type="PROSITE" id="PS51462">
    <property type="entry name" value="NUDIX"/>
    <property type="match status" value="1"/>
</dbReference>
<feature type="domain" description="Nudix hydrolase" evidence="3">
    <location>
        <begin position="20"/>
        <end position="160"/>
    </location>
</feature>
<keyword evidence="5" id="KW-1185">Reference proteome</keyword>
<dbReference type="EMBL" id="LDOU01000006">
    <property type="protein sequence ID" value="KLV10664.1"/>
    <property type="molecule type" value="Genomic_DNA"/>
</dbReference>
<evidence type="ECO:0000256" key="2">
    <source>
        <dbReference type="ARBA" id="ARBA00022801"/>
    </source>
</evidence>
<dbReference type="InterPro" id="IPR000086">
    <property type="entry name" value="NUDIX_hydrolase_dom"/>
</dbReference>
<proteinExistence type="predicted"/>
<dbReference type="GO" id="GO:0016787">
    <property type="term" value="F:hydrolase activity"/>
    <property type="evidence" value="ECO:0007669"/>
    <property type="project" value="UniProtKB-KW"/>
</dbReference>
<dbReference type="SUPFAM" id="SSF55811">
    <property type="entry name" value="Nudix"/>
    <property type="match status" value="1"/>
</dbReference>
<dbReference type="RefSeq" id="WP_047884848.1">
    <property type="nucleotide sequence ID" value="NZ_CP071326.1"/>
</dbReference>
<comment type="cofactor">
    <cofactor evidence="1">
        <name>Mg(2+)</name>
        <dbReference type="ChEBI" id="CHEBI:18420"/>
    </cofactor>
</comment>
<dbReference type="PROSITE" id="PS00893">
    <property type="entry name" value="NUDIX_BOX"/>
    <property type="match status" value="1"/>
</dbReference>
<dbReference type="OrthoDB" id="9804442at2"/>
<dbReference type="InterPro" id="IPR015797">
    <property type="entry name" value="NUDIX_hydrolase-like_dom_sf"/>
</dbReference>
<evidence type="ECO:0000256" key="1">
    <source>
        <dbReference type="ARBA" id="ARBA00001946"/>
    </source>
</evidence>
<evidence type="ECO:0000313" key="4">
    <source>
        <dbReference type="EMBL" id="KLV10664.1"/>
    </source>
</evidence>
<dbReference type="CDD" id="cd02883">
    <property type="entry name" value="NUDIX_Hydrolase"/>
    <property type="match status" value="1"/>
</dbReference>
<dbReference type="Pfam" id="PF00293">
    <property type="entry name" value="NUDIX"/>
    <property type="match status" value="1"/>
</dbReference>
<dbReference type="AlphaFoldDB" id="A0A0J1HGD3"/>
<dbReference type="PATRIC" id="fig|320778.3.peg.1667"/>
<evidence type="ECO:0000259" key="3">
    <source>
        <dbReference type="PROSITE" id="PS51462"/>
    </source>
</evidence>
<accession>A0A0J1HGD3</accession>
<sequence>MRLLQSSVHPELTNLDGTLFHRKAARGIILKGEEILMVYTARYHDYTLPGGGLDDGEDAVEGLIRELQEETGARNIRDIREFGLYEEYRPWYKPDFDIMHMESYCYVCTIDDELGETRLEDYEVSNGMKPVWINIFDAIAHNEHTMANSEKKGMSIERETFLLKRIVEELLPEASETVLQAAS</sequence>